<evidence type="ECO:0000313" key="1">
    <source>
        <dbReference type="EMBL" id="KAJ9048526.1"/>
    </source>
</evidence>
<gene>
    <name evidence="1" type="ORF">DSO57_1034253</name>
</gene>
<dbReference type="Proteomes" id="UP001165960">
    <property type="component" value="Unassembled WGS sequence"/>
</dbReference>
<sequence>MKNLDLVDTSRERKNSYEYITYINKHLERGGNTGSRLDYILDTKLSDHKAVIFIYDLIPPSSTQERAYYT</sequence>
<comment type="caution">
    <text evidence="1">The sequence shown here is derived from an EMBL/GenBank/DDBJ whole genome shotgun (WGS) entry which is preliminary data.</text>
</comment>
<organism evidence="1 2">
    <name type="scientific">Entomophthora muscae</name>
    <dbReference type="NCBI Taxonomy" id="34485"/>
    <lineage>
        <taxon>Eukaryota</taxon>
        <taxon>Fungi</taxon>
        <taxon>Fungi incertae sedis</taxon>
        <taxon>Zoopagomycota</taxon>
        <taxon>Entomophthoromycotina</taxon>
        <taxon>Entomophthoromycetes</taxon>
        <taxon>Entomophthorales</taxon>
        <taxon>Entomophthoraceae</taxon>
        <taxon>Entomophthora</taxon>
    </lineage>
</organism>
<protein>
    <submittedName>
        <fullName evidence="1">Uncharacterized protein</fullName>
    </submittedName>
</protein>
<keyword evidence="2" id="KW-1185">Reference proteome</keyword>
<accession>A0ACC2REK4</accession>
<reference evidence="1" key="1">
    <citation type="submission" date="2022-04" db="EMBL/GenBank/DDBJ databases">
        <title>Genome of the entomopathogenic fungus Entomophthora muscae.</title>
        <authorList>
            <person name="Elya C."/>
            <person name="Lovett B.R."/>
            <person name="Lee E."/>
            <person name="Macias A.M."/>
            <person name="Hajek A.E."/>
            <person name="De Bivort B.L."/>
            <person name="Kasson M.T."/>
            <person name="De Fine Licht H.H."/>
            <person name="Stajich J.E."/>
        </authorList>
    </citation>
    <scope>NUCLEOTIDE SEQUENCE</scope>
    <source>
        <strain evidence="1">Berkeley</strain>
    </source>
</reference>
<proteinExistence type="predicted"/>
<evidence type="ECO:0000313" key="2">
    <source>
        <dbReference type="Proteomes" id="UP001165960"/>
    </source>
</evidence>
<name>A0ACC2REK4_9FUNG</name>
<dbReference type="EMBL" id="QTSX02007382">
    <property type="protein sequence ID" value="KAJ9048526.1"/>
    <property type="molecule type" value="Genomic_DNA"/>
</dbReference>